<keyword evidence="3" id="KW-1185">Reference proteome</keyword>
<proteinExistence type="predicted"/>
<feature type="domain" description="DUF6455" evidence="1">
    <location>
        <begin position="1"/>
        <end position="83"/>
    </location>
</feature>
<comment type="caution">
    <text evidence="2">The sequence shown here is derived from an EMBL/GenBank/DDBJ whole genome shotgun (WGS) entry which is preliminary data.</text>
</comment>
<name>A0ABW3TK35_9RHOB</name>
<organism evidence="2 3">
    <name type="scientific">Seohaeicola saemankumensis</name>
    <dbReference type="NCBI Taxonomy" id="481181"/>
    <lineage>
        <taxon>Bacteria</taxon>
        <taxon>Pseudomonadati</taxon>
        <taxon>Pseudomonadota</taxon>
        <taxon>Alphaproteobacteria</taxon>
        <taxon>Rhodobacterales</taxon>
        <taxon>Roseobacteraceae</taxon>
        <taxon>Seohaeicola</taxon>
    </lineage>
</organism>
<evidence type="ECO:0000259" key="1">
    <source>
        <dbReference type="Pfam" id="PF20056"/>
    </source>
</evidence>
<accession>A0ABW3TK35</accession>
<reference evidence="3" key="1">
    <citation type="journal article" date="2019" name="Int. J. Syst. Evol. Microbiol.">
        <title>The Global Catalogue of Microorganisms (GCM) 10K type strain sequencing project: providing services to taxonomists for standard genome sequencing and annotation.</title>
        <authorList>
            <consortium name="The Broad Institute Genomics Platform"/>
            <consortium name="The Broad Institute Genome Sequencing Center for Infectious Disease"/>
            <person name="Wu L."/>
            <person name="Ma J."/>
        </authorList>
    </citation>
    <scope>NUCLEOTIDE SEQUENCE [LARGE SCALE GENOMIC DNA]</scope>
    <source>
        <strain evidence="3">CCUG 55328</strain>
    </source>
</reference>
<evidence type="ECO:0000313" key="2">
    <source>
        <dbReference type="EMBL" id="MFD1196362.1"/>
    </source>
</evidence>
<protein>
    <submittedName>
        <fullName evidence="2">DUF6455 family protein</fullName>
    </submittedName>
</protein>
<dbReference type="Proteomes" id="UP001597151">
    <property type="component" value="Unassembled WGS sequence"/>
</dbReference>
<dbReference type="InterPro" id="IPR045601">
    <property type="entry name" value="DUF6455"/>
</dbReference>
<sequence>MGLLEKIDRRTGVMTRMADTLGADFAAAIAQRPEAVRDYRQAVMRCTGCGHEGECTAWMQSHPQAEEAPDYCRNKDILESLAKA</sequence>
<dbReference type="Pfam" id="PF20056">
    <property type="entry name" value="DUF6455"/>
    <property type="match status" value="1"/>
</dbReference>
<gene>
    <name evidence="2" type="ORF">ACFQ3C_16950</name>
</gene>
<evidence type="ECO:0000313" key="3">
    <source>
        <dbReference type="Proteomes" id="UP001597151"/>
    </source>
</evidence>
<dbReference type="RefSeq" id="WP_380794310.1">
    <property type="nucleotide sequence ID" value="NZ_JBHTKR010000007.1"/>
</dbReference>
<dbReference type="EMBL" id="JBHTKR010000007">
    <property type="protein sequence ID" value="MFD1196362.1"/>
    <property type="molecule type" value="Genomic_DNA"/>
</dbReference>